<gene>
    <name evidence="1" type="ORF">NW762_013373</name>
</gene>
<name>A0A9W8V7R8_9HYPO</name>
<protein>
    <submittedName>
        <fullName evidence="1">Uncharacterized protein</fullName>
    </submittedName>
</protein>
<reference evidence="1" key="1">
    <citation type="submission" date="2022-09" db="EMBL/GenBank/DDBJ databases">
        <title>Fusarium specimens isolated from Avocado Roots.</title>
        <authorList>
            <person name="Stajich J."/>
            <person name="Roper C."/>
            <person name="Heimlech-Rivalta G."/>
        </authorList>
    </citation>
    <scope>NUCLEOTIDE SEQUENCE</scope>
    <source>
        <strain evidence="1">CF00136</strain>
    </source>
</reference>
<accession>A0A9W8V7R8</accession>
<comment type="caution">
    <text evidence="1">The sequence shown here is derived from an EMBL/GenBank/DDBJ whole genome shotgun (WGS) entry which is preliminary data.</text>
</comment>
<dbReference type="AlphaFoldDB" id="A0A9W8V7R8"/>
<evidence type="ECO:0000313" key="1">
    <source>
        <dbReference type="EMBL" id="KAJ4246821.1"/>
    </source>
</evidence>
<keyword evidence="2" id="KW-1185">Reference proteome</keyword>
<dbReference type="EMBL" id="JAOQAZ010000041">
    <property type="protein sequence ID" value="KAJ4246821.1"/>
    <property type="molecule type" value="Genomic_DNA"/>
</dbReference>
<proteinExistence type="predicted"/>
<evidence type="ECO:0000313" key="2">
    <source>
        <dbReference type="Proteomes" id="UP001152049"/>
    </source>
</evidence>
<organism evidence="1 2">
    <name type="scientific">Fusarium torreyae</name>
    <dbReference type="NCBI Taxonomy" id="1237075"/>
    <lineage>
        <taxon>Eukaryota</taxon>
        <taxon>Fungi</taxon>
        <taxon>Dikarya</taxon>
        <taxon>Ascomycota</taxon>
        <taxon>Pezizomycotina</taxon>
        <taxon>Sordariomycetes</taxon>
        <taxon>Hypocreomycetidae</taxon>
        <taxon>Hypocreales</taxon>
        <taxon>Nectriaceae</taxon>
        <taxon>Fusarium</taxon>
    </lineage>
</organism>
<dbReference type="Proteomes" id="UP001152049">
    <property type="component" value="Unassembled WGS sequence"/>
</dbReference>
<sequence length="303" mass="34061">MARGFHQCSPILERFQVHMQASEDFMKHTTETTKWPSPQDVIMLDPSIDWSSPLTDEESHLLNDGEYSDYPAPIPDLSYDSVSPTVSYEEPSLASSKAIILPFRLNIAHAPALHTWTNLLEAINAKGCAMTFSQLSEDLSRGIYSEVEPKLTEFILPKIRVTLGCICSSTECICSPLHCQLLSGLVVDSRNAFRDRIFNIEGVQVGLPGHESEFNIPLDKPNIRNKEWANNYIPAVRPFINDLVFRHNVDVVRWAAAGLYYGLQNRPDALLPRDAYSDFFLDSQQVLRDAVQGLDLAVIVQRA</sequence>